<keyword evidence="2" id="KW-1185">Reference proteome</keyword>
<dbReference type="OrthoDB" id="1435726at2759"/>
<comment type="caution">
    <text evidence="1">The sequence shown here is derived from an EMBL/GenBank/DDBJ whole genome shotgun (WGS) entry which is preliminary data.</text>
</comment>
<dbReference type="EMBL" id="SMMG02000002">
    <property type="protein sequence ID" value="KAA3482686.1"/>
    <property type="molecule type" value="Genomic_DNA"/>
</dbReference>
<reference evidence="2" key="1">
    <citation type="journal article" date="2019" name="Plant Biotechnol. J.">
        <title>Genome sequencing of the Australian wild diploid species Gossypium australe highlights disease resistance and delayed gland morphogenesis.</title>
        <authorList>
            <person name="Cai Y."/>
            <person name="Cai X."/>
            <person name="Wang Q."/>
            <person name="Wang P."/>
            <person name="Zhang Y."/>
            <person name="Cai C."/>
            <person name="Xu Y."/>
            <person name="Wang K."/>
            <person name="Zhou Z."/>
            <person name="Wang C."/>
            <person name="Geng S."/>
            <person name="Li B."/>
            <person name="Dong Q."/>
            <person name="Hou Y."/>
            <person name="Wang H."/>
            <person name="Ai P."/>
            <person name="Liu Z."/>
            <person name="Yi F."/>
            <person name="Sun M."/>
            <person name="An G."/>
            <person name="Cheng J."/>
            <person name="Zhang Y."/>
            <person name="Shi Q."/>
            <person name="Xie Y."/>
            <person name="Shi X."/>
            <person name="Chang Y."/>
            <person name="Huang F."/>
            <person name="Chen Y."/>
            <person name="Hong S."/>
            <person name="Mi L."/>
            <person name="Sun Q."/>
            <person name="Zhang L."/>
            <person name="Zhou B."/>
            <person name="Peng R."/>
            <person name="Zhang X."/>
            <person name="Liu F."/>
        </authorList>
    </citation>
    <scope>NUCLEOTIDE SEQUENCE [LARGE SCALE GENOMIC DNA]</scope>
    <source>
        <strain evidence="2">cv. PA1801</strain>
    </source>
</reference>
<accession>A0A5B6WN87</accession>
<proteinExistence type="predicted"/>
<gene>
    <name evidence="1" type="ORF">EPI10_004911</name>
</gene>
<sequence>MEESLRAKEKLWLGFANFNLSLLAKQGWCLITFSNSLLARTLKAKYYPDVDFLNARLGKYTFLYLEEHLGGQRNSLRRSKISTNEVVWVPGSMNCKIQNTKRCLDTFRVADLIDNNTRNWKGGFIRQTFSDLDANRILKIPLAKFQYNDLLVWKGEASREFTVCSVYKSLLQYPIRTNYTNHQSEHANVCKKLWGMNLPSKLKITFWRF</sequence>
<name>A0A5B6WN87_9ROSI</name>
<evidence type="ECO:0000313" key="1">
    <source>
        <dbReference type="EMBL" id="KAA3482686.1"/>
    </source>
</evidence>
<protein>
    <submittedName>
        <fullName evidence="1">Zinc finger CCCH domain-containing protein 7</fullName>
    </submittedName>
</protein>
<evidence type="ECO:0000313" key="2">
    <source>
        <dbReference type="Proteomes" id="UP000325315"/>
    </source>
</evidence>
<dbReference type="Proteomes" id="UP000325315">
    <property type="component" value="Unassembled WGS sequence"/>
</dbReference>
<dbReference type="AlphaFoldDB" id="A0A5B6WN87"/>
<organism evidence="1 2">
    <name type="scientific">Gossypium australe</name>
    <dbReference type="NCBI Taxonomy" id="47621"/>
    <lineage>
        <taxon>Eukaryota</taxon>
        <taxon>Viridiplantae</taxon>
        <taxon>Streptophyta</taxon>
        <taxon>Embryophyta</taxon>
        <taxon>Tracheophyta</taxon>
        <taxon>Spermatophyta</taxon>
        <taxon>Magnoliopsida</taxon>
        <taxon>eudicotyledons</taxon>
        <taxon>Gunneridae</taxon>
        <taxon>Pentapetalae</taxon>
        <taxon>rosids</taxon>
        <taxon>malvids</taxon>
        <taxon>Malvales</taxon>
        <taxon>Malvaceae</taxon>
        <taxon>Malvoideae</taxon>
        <taxon>Gossypium</taxon>
    </lineage>
</organism>